<name>A0A285X3A5_9FLAO</name>
<dbReference type="Pfam" id="PF00772">
    <property type="entry name" value="DnaB"/>
    <property type="match status" value="1"/>
</dbReference>
<keyword evidence="8 12" id="KW-0238">DNA-binding</keyword>
<dbReference type="Pfam" id="PF03796">
    <property type="entry name" value="DnaB_C"/>
    <property type="match status" value="1"/>
</dbReference>
<evidence type="ECO:0000256" key="1">
    <source>
        <dbReference type="ARBA" id="ARBA00008428"/>
    </source>
</evidence>
<dbReference type="EMBL" id="OCMF01000001">
    <property type="protein sequence ID" value="SOC79841.1"/>
    <property type="molecule type" value="Genomic_DNA"/>
</dbReference>
<dbReference type="GO" id="GO:0003677">
    <property type="term" value="F:DNA binding"/>
    <property type="evidence" value="ECO:0007669"/>
    <property type="project" value="UniProtKB-UniRule"/>
</dbReference>
<dbReference type="NCBIfam" id="TIGR00665">
    <property type="entry name" value="DnaB"/>
    <property type="match status" value="1"/>
</dbReference>
<dbReference type="GO" id="GO:0005829">
    <property type="term" value="C:cytosol"/>
    <property type="evidence" value="ECO:0007669"/>
    <property type="project" value="TreeGrafter"/>
</dbReference>
<evidence type="ECO:0000256" key="12">
    <source>
        <dbReference type="RuleBase" id="RU362085"/>
    </source>
</evidence>
<dbReference type="OrthoDB" id="9773982at2"/>
<dbReference type="GO" id="GO:0006269">
    <property type="term" value="P:DNA replication, synthesis of primer"/>
    <property type="evidence" value="ECO:0007669"/>
    <property type="project" value="UniProtKB-UniRule"/>
</dbReference>
<dbReference type="InterPro" id="IPR016136">
    <property type="entry name" value="DNA_helicase_N/primase_C"/>
</dbReference>
<evidence type="ECO:0000256" key="2">
    <source>
        <dbReference type="ARBA" id="ARBA00022515"/>
    </source>
</evidence>
<proteinExistence type="inferred from homology"/>
<keyword evidence="4 12" id="KW-0547">Nucleotide-binding</keyword>
<evidence type="ECO:0000256" key="13">
    <source>
        <dbReference type="SAM" id="MobiDB-lite"/>
    </source>
</evidence>
<evidence type="ECO:0000256" key="8">
    <source>
        <dbReference type="ARBA" id="ARBA00023125"/>
    </source>
</evidence>
<feature type="region of interest" description="Disordered" evidence="13">
    <location>
        <begin position="447"/>
        <end position="478"/>
    </location>
</feature>
<dbReference type="GO" id="GO:1990077">
    <property type="term" value="C:primosome complex"/>
    <property type="evidence" value="ECO:0007669"/>
    <property type="project" value="UniProtKB-UniRule"/>
</dbReference>
<evidence type="ECO:0000256" key="7">
    <source>
        <dbReference type="ARBA" id="ARBA00022840"/>
    </source>
</evidence>
<evidence type="ECO:0000256" key="6">
    <source>
        <dbReference type="ARBA" id="ARBA00022806"/>
    </source>
</evidence>
<evidence type="ECO:0000256" key="11">
    <source>
        <dbReference type="NCBIfam" id="TIGR00665"/>
    </source>
</evidence>
<keyword evidence="6 12" id="KW-0347">Helicase</keyword>
<sequence>MTNGKKIPQALDLEESVLGAAIGCGGASELIELVGREKIFFKPEHQAIYDVIVDLYEKSEGIDLLTVSQALIKLGKLEAIGGNIFLVDLCQKVASAAHLEFHTRILQQMYVKRKAIEVGDKITKEAYNEESDIFELLESSYSNLDKVSDWLLVKKPTDFKSVVNKIFEAANEEVTGVPSSLERLQYKLNGYQKTNLIILAARPGMGKTALMINEALAAAKRGIPVGIFSLEMSDKELAARMFANFCQINVEKISLNKVDKFELRLMNEKREAFSKLPIYIHDKPAISPLELKIQASKWKREKGVEMLFVDYLQLMRIKSHKGNREQEVSDCSAALKGIAKELDVPVMALAQLSRAVEIRGGMKRPILSDLRESGSIEQDADLIMFLLRPEYYKVDEWDDDQRSPTAGQAEINIAKFRNGKVGACVVGCKLEFMQFHDLNGWEEIEENEEEFIPPVPEPNSNLAEAWDTQQDDDDDMPF</sequence>
<dbReference type="Gene3D" id="3.40.50.300">
    <property type="entry name" value="P-loop containing nucleotide triphosphate hydrolases"/>
    <property type="match status" value="1"/>
</dbReference>
<feature type="domain" description="SF4 helicase" evidence="14">
    <location>
        <begin position="170"/>
        <end position="448"/>
    </location>
</feature>
<protein>
    <recommendedName>
        <fullName evidence="11 12">Replicative DNA helicase</fullName>
        <ecNumber evidence="11 12">5.6.2.3</ecNumber>
    </recommendedName>
</protein>
<dbReference type="Gene3D" id="1.10.860.10">
    <property type="entry name" value="DNAb Helicase, Chain A"/>
    <property type="match status" value="1"/>
</dbReference>
<evidence type="ECO:0000256" key="4">
    <source>
        <dbReference type="ARBA" id="ARBA00022741"/>
    </source>
</evidence>
<comment type="function">
    <text evidence="12">The main replicative DNA helicase, it participates in initiation and elongation during chromosome replication. Travels ahead of the DNA replisome, separating dsDNA into templates for DNA synthesis. A processive ATP-dependent 5'-3' DNA helicase it has DNA-dependent ATPase activity.</text>
</comment>
<evidence type="ECO:0000256" key="9">
    <source>
        <dbReference type="ARBA" id="ARBA00023235"/>
    </source>
</evidence>
<dbReference type="AlphaFoldDB" id="A0A285X3A5"/>
<gene>
    <name evidence="15" type="ORF">SAMN06296241_1379</name>
</gene>
<dbReference type="PANTHER" id="PTHR30153:SF2">
    <property type="entry name" value="REPLICATIVE DNA HELICASE"/>
    <property type="match status" value="1"/>
</dbReference>
<comment type="catalytic activity">
    <reaction evidence="10 12">
        <text>ATP + H2O = ADP + phosphate + H(+)</text>
        <dbReference type="Rhea" id="RHEA:13065"/>
        <dbReference type="ChEBI" id="CHEBI:15377"/>
        <dbReference type="ChEBI" id="CHEBI:15378"/>
        <dbReference type="ChEBI" id="CHEBI:30616"/>
        <dbReference type="ChEBI" id="CHEBI:43474"/>
        <dbReference type="ChEBI" id="CHEBI:456216"/>
        <dbReference type="EC" id="5.6.2.3"/>
    </reaction>
</comment>
<evidence type="ECO:0000256" key="3">
    <source>
        <dbReference type="ARBA" id="ARBA00022705"/>
    </source>
</evidence>
<evidence type="ECO:0000256" key="10">
    <source>
        <dbReference type="ARBA" id="ARBA00048954"/>
    </source>
</evidence>
<dbReference type="PANTHER" id="PTHR30153">
    <property type="entry name" value="REPLICATIVE DNA HELICASE DNAB"/>
    <property type="match status" value="1"/>
</dbReference>
<feature type="compositionally biased region" description="Acidic residues" evidence="13">
    <location>
        <begin position="469"/>
        <end position="478"/>
    </location>
</feature>
<keyword evidence="2 12" id="KW-0639">Primosome</keyword>
<evidence type="ECO:0000256" key="5">
    <source>
        <dbReference type="ARBA" id="ARBA00022801"/>
    </source>
</evidence>
<evidence type="ECO:0000313" key="15">
    <source>
        <dbReference type="EMBL" id="SOC79841.1"/>
    </source>
</evidence>
<comment type="similarity">
    <text evidence="1 12">Belongs to the helicase family. DnaB subfamily.</text>
</comment>
<dbReference type="GO" id="GO:0016887">
    <property type="term" value="F:ATP hydrolysis activity"/>
    <property type="evidence" value="ECO:0007669"/>
    <property type="project" value="RHEA"/>
</dbReference>
<keyword evidence="7 12" id="KW-0067">ATP-binding</keyword>
<keyword evidence="5 12" id="KW-0378">Hydrolase</keyword>
<reference evidence="16" key="1">
    <citation type="submission" date="2017-09" db="EMBL/GenBank/DDBJ databases">
        <authorList>
            <person name="Varghese N."/>
            <person name="Submissions S."/>
        </authorList>
    </citation>
    <scope>NUCLEOTIDE SEQUENCE [LARGE SCALE GENOMIC DNA]</scope>
    <source>
        <strain evidence="16">CGMCC 1.12641</strain>
    </source>
</reference>
<dbReference type="Proteomes" id="UP000219193">
    <property type="component" value="Unassembled WGS sequence"/>
</dbReference>
<dbReference type="CDD" id="cd00984">
    <property type="entry name" value="DnaB_C"/>
    <property type="match status" value="1"/>
</dbReference>
<dbReference type="SUPFAM" id="SSF52540">
    <property type="entry name" value="P-loop containing nucleoside triphosphate hydrolases"/>
    <property type="match status" value="1"/>
</dbReference>
<dbReference type="InterPro" id="IPR027417">
    <property type="entry name" value="P-loop_NTPase"/>
</dbReference>
<dbReference type="InterPro" id="IPR007692">
    <property type="entry name" value="DNA_helicase_DnaB"/>
</dbReference>
<accession>A0A285X3A5</accession>
<dbReference type="GO" id="GO:0005524">
    <property type="term" value="F:ATP binding"/>
    <property type="evidence" value="ECO:0007669"/>
    <property type="project" value="UniProtKB-UniRule"/>
</dbReference>
<keyword evidence="9" id="KW-0413">Isomerase</keyword>
<dbReference type="InterPro" id="IPR036185">
    <property type="entry name" value="DNA_heli_DnaB-like_N_sf"/>
</dbReference>
<keyword evidence="3 12" id="KW-0235">DNA replication</keyword>
<dbReference type="InterPro" id="IPR007694">
    <property type="entry name" value="DNA_helicase_DnaB-like_C"/>
</dbReference>
<dbReference type="GO" id="GO:0043139">
    <property type="term" value="F:5'-3' DNA helicase activity"/>
    <property type="evidence" value="ECO:0007669"/>
    <property type="project" value="UniProtKB-EC"/>
</dbReference>
<dbReference type="RefSeq" id="WP_097055542.1">
    <property type="nucleotide sequence ID" value="NZ_OCMF01000001.1"/>
</dbReference>
<dbReference type="PROSITE" id="PS51199">
    <property type="entry name" value="SF4_HELICASE"/>
    <property type="match status" value="1"/>
</dbReference>
<dbReference type="InterPro" id="IPR007693">
    <property type="entry name" value="DNA_helicase_DnaB-like_N"/>
</dbReference>
<organism evidence="15 16">
    <name type="scientific">Salinimicrobium sediminis</name>
    <dbReference type="NCBI Taxonomy" id="1343891"/>
    <lineage>
        <taxon>Bacteria</taxon>
        <taxon>Pseudomonadati</taxon>
        <taxon>Bacteroidota</taxon>
        <taxon>Flavobacteriia</taxon>
        <taxon>Flavobacteriales</taxon>
        <taxon>Flavobacteriaceae</taxon>
        <taxon>Salinimicrobium</taxon>
    </lineage>
</organism>
<evidence type="ECO:0000259" key="14">
    <source>
        <dbReference type="PROSITE" id="PS51199"/>
    </source>
</evidence>
<dbReference type="SUPFAM" id="SSF48024">
    <property type="entry name" value="N-terminal domain of DnaB helicase"/>
    <property type="match status" value="1"/>
</dbReference>
<evidence type="ECO:0000313" key="16">
    <source>
        <dbReference type="Proteomes" id="UP000219193"/>
    </source>
</evidence>
<dbReference type="EC" id="5.6.2.3" evidence="11 12"/>
<keyword evidence="16" id="KW-1185">Reference proteome</keyword>